<evidence type="ECO:0000256" key="10">
    <source>
        <dbReference type="PIRSR" id="PIRSR006246-1"/>
    </source>
</evidence>
<reference evidence="14 15" key="1">
    <citation type="submission" date="2018-06" db="EMBL/GenBank/DDBJ databases">
        <title>Extensive metabolic versatility and redundancy in microbially diverse, dynamic hydrothermal sediments.</title>
        <authorList>
            <person name="Dombrowski N."/>
            <person name="Teske A."/>
            <person name="Baker B.J."/>
        </authorList>
    </citation>
    <scope>NUCLEOTIDE SEQUENCE [LARGE SCALE GENOMIC DNA]</scope>
    <source>
        <strain evidence="14">B35_G9</strain>
    </source>
</reference>
<keyword evidence="1 9" id="KW-0963">Cytoplasm</keyword>
<feature type="binding site" evidence="9 11">
    <location>
        <position position="57"/>
    </location>
    <ligand>
        <name>substrate</name>
    </ligand>
</feature>
<feature type="modified residue" description="Pyruvic acid (Ser)" evidence="9 12">
    <location>
        <position position="25"/>
    </location>
</feature>
<protein>
    <recommendedName>
        <fullName evidence="9">Aspartate 1-decarboxylase</fullName>
        <ecNumber evidence="9">4.1.1.11</ecNumber>
    </recommendedName>
    <alternativeName>
        <fullName evidence="9">Aspartate alpha-decarboxylase</fullName>
    </alternativeName>
    <component>
        <recommendedName>
            <fullName evidence="9">Aspartate 1-decarboxylase beta chain</fullName>
        </recommendedName>
    </component>
    <component>
        <recommendedName>
            <fullName evidence="9">Aspartate 1-decarboxylase alpha chain</fullName>
        </recommendedName>
    </component>
</protein>
<organism evidence="14 15">
    <name type="scientific">candidate division TA06 bacterium</name>
    <dbReference type="NCBI Taxonomy" id="2250710"/>
    <lineage>
        <taxon>Bacteria</taxon>
        <taxon>Bacteria division TA06</taxon>
    </lineage>
</organism>
<dbReference type="Proteomes" id="UP000282321">
    <property type="component" value="Unassembled WGS sequence"/>
</dbReference>
<feature type="binding site" evidence="9 11">
    <location>
        <begin position="73"/>
        <end position="75"/>
    </location>
    <ligand>
        <name>substrate</name>
    </ligand>
</feature>
<comment type="subunit">
    <text evidence="9">Heterooctamer of four alpha and four beta subunits.</text>
</comment>
<keyword evidence="2 9" id="KW-0566">Pantothenate biosynthesis</keyword>
<keyword evidence="3 9" id="KW-0210">Decarboxylase</keyword>
<dbReference type="SUPFAM" id="SSF50692">
    <property type="entry name" value="ADC-like"/>
    <property type="match status" value="1"/>
</dbReference>
<keyword evidence="5 9" id="KW-0865">Zymogen</keyword>
<dbReference type="NCBIfam" id="TIGR00223">
    <property type="entry name" value="panD"/>
    <property type="match status" value="1"/>
</dbReference>
<dbReference type="CDD" id="cd06919">
    <property type="entry name" value="Asp_decarbox"/>
    <property type="match status" value="1"/>
</dbReference>
<evidence type="ECO:0000256" key="12">
    <source>
        <dbReference type="PIRSR" id="PIRSR006246-3"/>
    </source>
</evidence>
<evidence type="ECO:0000313" key="15">
    <source>
        <dbReference type="Proteomes" id="UP000282321"/>
    </source>
</evidence>
<feature type="chain" id="PRO_5025722755" description="Aspartate 1-decarboxylase beta chain" evidence="9 13">
    <location>
        <begin position="1"/>
        <end position="24"/>
    </location>
</feature>
<dbReference type="AlphaFoldDB" id="A0A660S8T2"/>
<evidence type="ECO:0000256" key="4">
    <source>
        <dbReference type="ARBA" id="ARBA00022813"/>
    </source>
</evidence>
<evidence type="ECO:0000256" key="2">
    <source>
        <dbReference type="ARBA" id="ARBA00022655"/>
    </source>
</evidence>
<dbReference type="GO" id="GO:0015940">
    <property type="term" value="P:pantothenate biosynthetic process"/>
    <property type="evidence" value="ECO:0007669"/>
    <property type="project" value="UniProtKB-UniRule"/>
</dbReference>
<evidence type="ECO:0000256" key="3">
    <source>
        <dbReference type="ARBA" id="ARBA00022793"/>
    </source>
</evidence>
<gene>
    <name evidence="9" type="primary">panD</name>
    <name evidence="14" type="ORF">DRP44_03285</name>
</gene>
<dbReference type="PIRSF" id="PIRSF006246">
    <property type="entry name" value="Asp_decarbox"/>
    <property type="match status" value="1"/>
</dbReference>
<dbReference type="InterPro" id="IPR003190">
    <property type="entry name" value="Asp_decarbox"/>
</dbReference>
<evidence type="ECO:0000256" key="11">
    <source>
        <dbReference type="PIRSR" id="PIRSR006246-2"/>
    </source>
</evidence>
<evidence type="ECO:0000256" key="13">
    <source>
        <dbReference type="PIRSR" id="PIRSR006246-5"/>
    </source>
</evidence>
<dbReference type="UniPathway" id="UPA00028">
    <property type="reaction ID" value="UER00002"/>
</dbReference>
<keyword evidence="4 9" id="KW-0068">Autocatalytic cleavage</keyword>
<comment type="function">
    <text evidence="9">Catalyzes the pyruvoyl-dependent decarboxylation of aspartate to produce beta-alanine.</text>
</comment>
<evidence type="ECO:0000256" key="9">
    <source>
        <dbReference type="HAMAP-Rule" id="MF_00446"/>
    </source>
</evidence>
<comment type="cofactor">
    <cofactor evidence="9 10">
        <name>pyruvate</name>
        <dbReference type="ChEBI" id="CHEBI:15361"/>
    </cofactor>
    <text evidence="9 10">Binds 1 pyruvoyl group covalently per subunit.</text>
</comment>
<evidence type="ECO:0000313" key="14">
    <source>
        <dbReference type="EMBL" id="RKX66852.1"/>
    </source>
</evidence>
<evidence type="ECO:0000256" key="6">
    <source>
        <dbReference type="ARBA" id="ARBA00023239"/>
    </source>
</evidence>
<keyword evidence="8 9" id="KW-0670">Pyruvate</keyword>
<dbReference type="HAMAP" id="MF_00446">
    <property type="entry name" value="PanD"/>
    <property type="match status" value="1"/>
</dbReference>
<dbReference type="PANTHER" id="PTHR21012:SF0">
    <property type="entry name" value="ASPARTATE 1-DECARBOXYLASE"/>
    <property type="match status" value="1"/>
</dbReference>
<evidence type="ECO:0000256" key="5">
    <source>
        <dbReference type="ARBA" id="ARBA00023145"/>
    </source>
</evidence>
<feature type="active site" description="Proton donor" evidence="9 10">
    <location>
        <position position="58"/>
    </location>
</feature>
<feature type="chain" id="PRO_5025722756" description="Aspartate 1-decarboxylase alpha chain" evidence="9 13">
    <location>
        <begin position="25"/>
        <end position="117"/>
    </location>
</feature>
<comment type="similarity">
    <text evidence="9">Belongs to the PanD family.</text>
</comment>
<keyword evidence="7 9" id="KW-0704">Schiff base</keyword>
<feature type="active site" description="Schiff-base intermediate with substrate; via pyruvic acid" evidence="9 10">
    <location>
        <position position="25"/>
    </location>
</feature>
<sequence>MFREMAKSKIHRATITEANLNYKGSITIDEALCKAADLLPGEKVTVIDLENGERFDTYVIVGEKDSGTICVNGGAARKVHIGDKCIIISYAIYDEKELESYDMKIVHVNNSNKIEEA</sequence>
<dbReference type="Pfam" id="PF02261">
    <property type="entry name" value="Asp_decarbox"/>
    <property type="match status" value="1"/>
</dbReference>
<dbReference type="Gene3D" id="2.40.40.20">
    <property type="match status" value="1"/>
</dbReference>
<name>A0A660S8T2_UNCT6</name>
<dbReference type="PANTHER" id="PTHR21012">
    <property type="entry name" value="ASPARTATE 1-DECARBOXYLASE"/>
    <property type="match status" value="1"/>
</dbReference>
<comment type="caution">
    <text evidence="14">The sequence shown here is derived from an EMBL/GenBank/DDBJ whole genome shotgun (WGS) entry which is preliminary data.</text>
</comment>
<accession>A0A660S8T2</accession>
<proteinExistence type="inferred from homology"/>
<dbReference type="InterPro" id="IPR009010">
    <property type="entry name" value="Asp_de-COase-like_dom_sf"/>
</dbReference>
<dbReference type="EC" id="4.1.1.11" evidence="9"/>
<keyword evidence="6 9" id="KW-0456">Lyase</keyword>
<dbReference type="EMBL" id="QNBC01000031">
    <property type="protein sequence ID" value="RKX66852.1"/>
    <property type="molecule type" value="Genomic_DNA"/>
</dbReference>
<evidence type="ECO:0000256" key="8">
    <source>
        <dbReference type="ARBA" id="ARBA00023317"/>
    </source>
</evidence>
<comment type="catalytic activity">
    <reaction evidence="9">
        <text>L-aspartate + H(+) = beta-alanine + CO2</text>
        <dbReference type="Rhea" id="RHEA:19497"/>
        <dbReference type="ChEBI" id="CHEBI:15378"/>
        <dbReference type="ChEBI" id="CHEBI:16526"/>
        <dbReference type="ChEBI" id="CHEBI:29991"/>
        <dbReference type="ChEBI" id="CHEBI:57966"/>
        <dbReference type="EC" id="4.1.1.11"/>
    </reaction>
</comment>
<dbReference type="GO" id="GO:0005829">
    <property type="term" value="C:cytosol"/>
    <property type="evidence" value="ECO:0007669"/>
    <property type="project" value="TreeGrafter"/>
</dbReference>
<evidence type="ECO:0000256" key="7">
    <source>
        <dbReference type="ARBA" id="ARBA00023270"/>
    </source>
</evidence>
<comment type="pathway">
    <text evidence="9">Cofactor biosynthesis; (R)-pantothenate biosynthesis; beta-alanine from L-aspartate: step 1/1.</text>
</comment>
<comment type="PTM">
    <text evidence="9 12">Is synthesized initially as an inactive proenzyme, which is activated by self-cleavage at a specific serine bond to produce a beta-subunit with a hydroxyl group at its C-terminus and an alpha-subunit with a pyruvoyl group at its N-terminus.</text>
</comment>
<comment type="subcellular location">
    <subcellularLocation>
        <location evidence="9">Cytoplasm</location>
    </subcellularLocation>
</comment>
<dbReference type="GO" id="GO:0004068">
    <property type="term" value="F:aspartate 1-decarboxylase activity"/>
    <property type="evidence" value="ECO:0007669"/>
    <property type="project" value="UniProtKB-UniRule"/>
</dbReference>
<dbReference type="GO" id="GO:0006523">
    <property type="term" value="P:alanine biosynthetic process"/>
    <property type="evidence" value="ECO:0007669"/>
    <property type="project" value="InterPro"/>
</dbReference>
<evidence type="ECO:0000256" key="1">
    <source>
        <dbReference type="ARBA" id="ARBA00022490"/>
    </source>
</evidence>